<keyword evidence="3" id="KW-1185">Reference proteome</keyword>
<feature type="chain" id="PRO_5015447493" evidence="1">
    <location>
        <begin position="22"/>
        <end position="178"/>
    </location>
</feature>
<dbReference type="Proteomes" id="UP000239590">
    <property type="component" value="Unassembled WGS sequence"/>
</dbReference>
<organism evidence="2 3">
    <name type="scientific">Siphonobacter curvatus</name>
    <dbReference type="NCBI Taxonomy" id="2094562"/>
    <lineage>
        <taxon>Bacteria</taxon>
        <taxon>Pseudomonadati</taxon>
        <taxon>Bacteroidota</taxon>
        <taxon>Cytophagia</taxon>
        <taxon>Cytophagales</taxon>
        <taxon>Cytophagaceae</taxon>
        <taxon>Siphonobacter</taxon>
    </lineage>
</organism>
<name>A0A2S7IEK2_9BACT</name>
<gene>
    <name evidence="2" type="ORF">C5O19_25670</name>
</gene>
<feature type="signal peptide" evidence="1">
    <location>
        <begin position="1"/>
        <end position="21"/>
    </location>
</feature>
<proteinExistence type="predicted"/>
<keyword evidence="1" id="KW-0732">Signal</keyword>
<evidence type="ECO:0000313" key="2">
    <source>
        <dbReference type="EMBL" id="PQA52868.1"/>
    </source>
</evidence>
<comment type="caution">
    <text evidence="2">The sequence shown here is derived from an EMBL/GenBank/DDBJ whole genome shotgun (WGS) entry which is preliminary data.</text>
</comment>
<dbReference type="OrthoDB" id="1466022at2"/>
<sequence length="178" mass="20422">MKVLTMLGFMVMAAFLGITLASTQQQLQPINTVLGDESFIATYGRKPDLRTPQSLRIETHLAYVEDKLRQSSVTHLPAHLQQKRQRLLDLLQQYREAGNFPQSEPNVGQYKPCFMDKNGTICAVGYLIEQTEGRAIAERINARHPYDYIQDMDMPEVQEWIESSGLTEEEYEMIQTSH</sequence>
<accession>A0A2S7IEK2</accession>
<evidence type="ECO:0000313" key="3">
    <source>
        <dbReference type="Proteomes" id="UP000239590"/>
    </source>
</evidence>
<dbReference type="AlphaFoldDB" id="A0A2S7IEK2"/>
<evidence type="ECO:0000256" key="1">
    <source>
        <dbReference type="SAM" id="SignalP"/>
    </source>
</evidence>
<dbReference type="RefSeq" id="WP_102202413.1">
    <property type="nucleotide sequence ID" value="NZ_PTRA01000012.1"/>
</dbReference>
<dbReference type="EMBL" id="PTRA01000012">
    <property type="protein sequence ID" value="PQA52868.1"/>
    <property type="molecule type" value="Genomic_DNA"/>
</dbReference>
<protein>
    <submittedName>
        <fullName evidence="2">Uncharacterized protein</fullName>
    </submittedName>
</protein>
<reference evidence="3" key="1">
    <citation type="submission" date="2018-02" db="EMBL/GenBank/DDBJ databases">
        <title>Genome sequencing of Solimonas sp. HR-BB.</title>
        <authorList>
            <person name="Lee Y."/>
            <person name="Jeon C.O."/>
        </authorList>
    </citation>
    <scope>NUCLEOTIDE SEQUENCE [LARGE SCALE GENOMIC DNA]</scope>
    <source>
        <strain evidence="3">HR-U</strain>
    </source>
</reference>